<feature type="domain" description="Porphobilinogen deaminase C-terminal" evidence="10">
    <location>
        <begin position="225"/>
        <end position="293"/>
    </location>
</feature>
<dbReference type="AlphaFoldDB" id="A0A411HNS4"/>
<feature type="domain" description="Porphobilinogen deaminase N-terminal" evidence="9">
    <location>
        <begin position="5"/>
        <end position="211"/>
    </location>
</feature>
<comment type="similarity">
    <text evidence="3 8">Belongs to the HMBS family.</text>
</comment>
<dbReference type="Gene3D" id="3.30.160.40">
    <property type="entry name" value="Porphobilinogen deaminase, C-terminal domain"/>
    <property type="match status" value="1"/>
</dbReference>
<dbReference type="Pfam" id="PF01379">
    <property type="entry name" value="Porphobil_deam"/>
    <property type="match status" value="1"/>
</dbReference>
<dbReference type="EMBL" id="CP035704">
    <property type="protein sequence ID" value="QBB72135.1"/>
    <property type="molecule type" value="Genomic_DNA"/>
</dbReference>
<dbReference type="RefSeq" id="WP_129835811.1">
    <property type="nucleotide sequence ID" value="NZ_CP035704.1"/>
</dbReference>
<keyword evidence="12" id="KW-1185">Reference proteome</keyword>
<evidence type="ECO:0000256" key="2">
    <source>
        <dbReference type="ARBA" id="ARBA00004735"/>
    </source>
</evidence>
<comment type="miscellaneous">
    <text evidence="8">The porphobilinogen subunits are added to the dipyrromethane group.</text>
</comment>
<comment type="subunit">
    <text evidence="4 8">Monomer.</text>
</comment>
<comment type="function">
    <text evidence="1 8">Tetrapolymerization of the monopyrrole PBG into the hydroxymethylbilane pre-uroporphyrinogen in several discrete steps.</text>
</comment>
<dbReference type="InterPro" id="IPR022417">
    <property type="entry name" value="Porphobilin_deaminase_N"/>
</dbReference>
<evidence type="ECO:0000256" key="6">
    <source>
        <dbReference type="ARBA" id="ARBA00023244"/>
    </source>
</evidence>
<dbReference type="SUPFAM" id="SSF54782">
    <property type="entry name" value="Porphobilinogen deaminase (hydroxymethylbilane synthase), C-terminal domain"/>
    <property type="match status" value="1"/>
</dbReference>
<evidence type="ECO:0000256" key="7">
    <source>
        <dbReference type="ARBA" id="ARBA00048169"/>
    </source>
</evidence>
<keyword evidence="5 8" id="KW-0808">Transferase</keyword>
<dbReference type="PRINTS" id="PR00151">
    <property type="entry name" value="PORPHBDMNASE"/>
</dbReference>
<dbReference type="FunFam" id="3.40.190.10:FF:000005">
    <property type="entry name" value="Porphobilinogen deaminase"/>
    <property type="match status" value="1"/>
</dbReference>
<proteinExistence type="inferred from homology"/>
<dbReference type="CDD" id="cd13646">
    <property type="entry name" value="PBP2_EcHMBS_like"/>
    <property type="match status" value="1"/>
</dbReference>
<dbReference type="HAMAP" id="MF_00260">
    <property type="entry name" value="Porphobil_deam"/>
    <property type="match status" value="1"/>
</dbReference>
<dbReference type="FunFam" id="3.40.190.10:FF:000004">
    <property type="entry name" value="Porphobilinogen deaminase"/>
    <property type="match status" value="1"/>
</dbReference>
<accession>A0A411HNS4</accession>
<dbReference type="Pfam" id="PF03900">
    <property type="entry name" value="Porphobil_deamC"/>
    <property type="match status" value="1"/>
</dbReference>
<reference evidence="11 12" key="1">
    <citation type="submission" date="2019-01" db="EMBL/GenBank/DDBJ databases">
        <title>Pseudolysobacter antarctica gen. nov., sp. nov., isolated from Fildes Peninsula, Antarctica.</title>
        <authorList>
            <person name="Wei Z."/>
            <person name="Peng F."/>
        </authorList>
    </citation>
    <scope>NUCLEOTIDE SEQUENCE [LARGE SCALE GENOMIC DNA]</scope>
    <source>
        <strain evidence="11 12">AQ6-296</strain>
    </source>
</reference>
<sequence>MTTRLRIATRQSALALWQAEHVAARLRIAHVGMDVELVPMTTRGDQILDQPLSLIGGKGLFLKELEVAMLEGRADIAVHSLKDVPMDLEPGFALGAVLERADPFDAFVSNHYARLNELPQGARVGSSSLRRQAQMRAVRPDIELVDLRGNVNTRLAKLDAGDYDAIILACAGLERLGLAARIRSRLEAPDWLPAVAQGAIAVEYRSGDSVTAELLKVLDDAETHTCVAAERAMNRRLHGSCNVPIAGFCIHAESGLFLAGLVGDVSNGRLLRAEAQGAANDPEALGHQVAKLLQEKGADEMLAGR</sequence>
<dbReference type="GO" id="GO:0006782">
    <property type="term" value="P:protoporphyrinogen IX biosynthetic process"/>
    <property type="evidence" value="ECO:0007669"/>
    <property type="project" value="UniProtKB-UniRule"/>
</dbReference>
<evidence type="ECO:0000313" key="12">
    <source>
        <dbReference type="Proteomes" id="UP000291562"/>
    </source>
</evidence>
<keyword evidence="6 8" id="KW-0627">Porphyrin biosynthesis</keyword>
<evidence type="ECO:0000256" key="4">
    <source>
        <dbReference type="ARBA" id="ARBA00011245"/>
    </source>
</evidence>
<evidence type="ECO:0000259" key="9">
    <source>
        <dbReference type="Pfam" id="PF01379"/>
    </source>
</evidence>
<dbReference type="NCBIfam" id="TIGR00212">
    <property type="entry name" value="hemC"/>
    <property type="match status" value="1"/>
</dbReference>
<dbReference type="GO" id="GO:0005737">
    <property type="term" value="C:cytoplasm"/>
    <property type="evidence" value="ECO:0007669"/>
    <property type="project" value="UniProtKB-UniRule"/>
</dbReference>
<dbReference type="Proteomes" id="UP000291562">
    <property type="component" value="Chromosome"/>
</dbReference>
<evidence type="ECO:0000256" key="8">
    <source>
        <dbReference type="HAMAP-Rule" id="MF_00260"/>
    </source>
</evidence>
<dbReference type="Gene3D" id="3.40.190.10">
    <property type="entry name" value="Periplasmic binding protein-like II"/>
    <property type="match status" value="2"/>
</dbReference>
<evidence type="ECO:0000313" key="11">
    <source>
        <dbReference type="EMBL" id="QBB72135.1"/>
    </source>
</evidence>
<dbReference type="PANTHER" id="PTHR11557">
    <property type="entry name" value="PORPHOBILINOGEN DEAMINASE"/>
    <property type="match status" value="1"/>
</dbReference>
<evidence type="ECO:0000256" key="3">
    <source>
        <dbReference type="ARBA" id="ARBA00005638"/>
    </source>
</evidence>
<feature type="modified residue" description="S-(dipyrrolylmethanemethyl)cysteine" evidence="8">
    <location>
        <position position="241"/>
    </location>
</feature>
<gene>
    <name evidence="8" type="primary">hemC</name>
    <name evidence="11" type="ORF">ELE36_18165</name>
</gene>
<comment type="cofactor">
    <cofactor evidence="8">
        <name>dipyrromethane</name>
        <dbReference type="ChEBI" id="CHEBI:60342"/>
    </cofactor>
    <text evidence="8">Binds 1 dipyrromethane group covalently.</text>
</comment>
<comment type="catalytic activity">
    <reaction evidence="7 8">
        <text>4 porphobilinogen + H2O = hydroxymethylbilane + 4 NH4(+)</text>
        <dbReference type="Rhea" id="RHEA:13185"/>
        <dbReference type="ChEBI" id="CHEBI:15377"/>
        <dbReference type="ChEBI" id="CHEBI:28938"/>
        <dbReference type="ChEBI" id="CHEBI:57845"/>
        <dbReference type="ChEBI" id="CHEBI:58126"/>
        <dbReference type="EC" id="2.5.1.61"/>
    </reaction>
</comment>
<dbReference type="InterPro" id="IPR022418">
    <property type="entry name" value="Porphobilinogen_deaminase_C"/>
</dbReference>
<dbReference type="SUPFAM" id="SSF53850">
    <property type="entry name" value="Periplasmic binding protein-like II"/>
    <property type="match status" value="1"/>
</dbReference>
<dbReference type="EC" id="2.5.1.61" evidence="8"/>
<dbReference type="OrthoDB" id="9810298at2"/>
<dbReference type="InterPro" id="IPR000860">
    <property type="entry name" value="HemC"/>
</dbReference>
<name>A0A411HNS4_9GAMM</name>
<dbReference type="InterPro" id="IPR036803">
    <property type="entry name" value="Porphobilinogen_deaminase_C_sf"/>
</dbReference>
<dbReference type="KEGG" id="xbc:ELE36_18165"/>
<dbReference type="InterPro" id="IPR022419">
    <property type="entry name" value="Porphobilin_deaminase_cofac_BS"/>
</dbReference>
<comment type="pathway">
    <text evidence="2">Porphyrin-containing compound metabolism; protoporphyrin-IX biosynthesis; coproporphyrinogen-III from 5-aminolevulinate: step 2/4.</text>
</comment>
<evidence type="ECO:0000256" key="5">
    <source>
        <dbReference type="ARBA" id="ARBA00022679"/>
    </source>
</evidence>
<evidence type="ECO:0000256" key="1">
    <source>
        <dbReference type="ARBA" id="ARBA00002869"/>
    </source>
</evidence>
<dbReference type="UniPathway" id="UPA00251">
    <property type="reaction ID" value="UER00319"/>
</dbReference>
<organism evidence="11 12">
    <name type="scientific">Pseudolysobacter antarcticus</name>
    <dbReference type="NCBI Taxonomy" id="2511995"/>
    <lineage>
        <taxon>Bacteria</taxon>
        <taxon>Pseudomonadati</taxon>
        <taxon>Pseudomonadota</taxon>
        <taxon>Gammaproteobacteria</taxon>
        <taxon>Lysobacterales</taxon>
        <taxon>Rhodanobacteraceae</taxon>
        <taxon>Pseudolysobacter</taxon>
    </lineage>
</organism>
<dbReference type="PIRSF" id="PIRSF001438">
    <property type="entry name" value="4pyrrol_synth_OHMeBilane_synth"/>
    <property type="match status" value="1"/>
</dbReference>
<protein>
    <recommendedName>
        <fullName evidence="8">Porphobilinogen deaminase</fullName>
        <shortName evidence="8">PBG</shortName>
        <ecNumber evidence="8">2.5.1.61</ecNumber>
    </recommendedName>
    <alternativeName>
        <fullName evidence="8">Hydroxymethylbilane synthase</fullName>
        <shortName evidence="8">HMBS</shortName>
    </alternativeName>
    <alternativeName>
        <fullName evidence="8">Pre-uroporphyrinogen synthase</fullName>
    </alternativeName>
</protein>
<evidence type="ECO:0000259" key="10">
    <source>
        <dbReference type="Pfam" id="PF03900"/>
    </source>
</evidence>
<dbReference type="GO" id="GO:0004418">
    <property type="term" value="F:hydroxymethylbilane synthase activity"/>
    <property type="evidence" value="ECO:0007669"/>
    <property type="project" value="UniProtKB-UniRule"/>
</dbReference>
<dbReference type="PROSITE" id="PS00533">
    <property type="entry name" value="PORPHOBILINOGEN_DEAM"/>
    <property type="match status" value="1"/>
</dbReference>
<dbReference type="PANTHER" id="PTHR11557:SF0">
    <property type="entry name" value="PORPHOBILINOGEN DEAMINASE"/>
    <property type="match status" value="1"/>
</dbReference>